<feature type="signal peptide" evidence="2">
    <location>
        <begin position="1"/>
        <end position="21"/>
    </location>
</feature>
<dbReference type="KEGG" id="tgr:Tgr7_0542"/>
<dbReference type="OrthoDB" id="9806825at2"/>
<dbReference type="Pfam" id="PF13432">
    <property type="entry name" value="TPR_16"/>
    <property type="match status" value="1"/>
</dbReference>
<reference evidence="3 4" key="1">
    <citation type="journal article" date="2011" name="Stand. Genomic Sci.">
        <title>Complete genome sequence of 'Thioalkalivibrio sulfidophilus' HL-EbGr7.</title>
        <authorList>
            <person name="Muyzer G."/>
            <person name="Sorokin D.Y."/>
            <person name="Mavromatis K."/>
            <person name="Lapidus A."/>
            <person name="Clum A."/>
            <person name="Ivanova N."/>
            <person name="Pati A."/>
            <person name="d'Haeseleer P."/>
            <person name="Woyke T."/>
            <person name="Kyrpides N.C."/>
        </authorList>
    </citation>
    <scope>NUCLEOTIDE SEQUENCE [LARGE SCALE GENOMIC DNA]</scope>
    <source>
        <strain evidence="3 4">HL-EbGR7</strain>
    </source>
</reference>
<dbReference type="InterPro" id="IPR019734">
    <property type="entry name" value="TPR_rpt"/>
</dbReference>
<dbReference type="AlphaFoldDB" id="B8GLN6"/>
<dbReference type="STRING" id="396588.Tgr7_0542"/>
<evidence type="ECO:0000313" key="4">
    <source>
        <dbReference type="Proteomes" id="UP000002383"/>
    </source>
</evidence>
<feature type="region of interest" description="Disordered" evidence="1">
    <location>
        <begin position="26"/>
        <end position="46"/>
    </location>
</feature>
<dbReference type="HOGENOM" id="CLU_011873_0_0_6"/>
<evidence type="ECO:0008006" key="5">
    <source>
        <dbReference type="Google" id="ProtNLM"/>
    </source>
</evidence>
<dbReference type="PROSITE" id="PS51257">
    <property type="entry name" value="PROKAR_LIPOPROTEIN"/>
    <property type="match status" value="1"/>
</dbReference>
<evidence type="ECO:0000256" key="2">
    <source>
        <dbReference type="SAM" id="SignalP"/>
    </source>
</evidence>
<protein>
    <recommendedName>
        <fullName evidence="5">Tetratricopeptide repeat protein</fullName>
    </recommendedName>
</protein>
<dbReference type="Proteomes" id="UP000002383">
    <property type="component" value="Chromosome"/>
</dbReference>
<dbReference type="RefSeq" id="WP_012637127.1">
    <property type="nucleotide sequence ID" value="NC_011901.1"/>
</dbReference>
<feature type="chain" id="PRO_5002873004" description="Tetratricopeptide repeat protein" evidence="2">
    <location>
        <begin position="22"/>
        <end position="922"/>
    </location>
</feature>
<evidence type="ECO:0000256" key="1">
    <source>
        <dbReference type="SAM" id="MobiDB-lite"/>
    </source>
</evidence>
<accession>B8GLN6</accession>
<sequence length="922" mass="104282" precursor="true">MRRWPLALTCLLFGACGIRPAEPPTLGSLPTRMESAAPERPVQGGAERAMDTYERVLEEAPPSEMRAEAMRRLADLRQEHSEGRVAEGDRPAPGTQTAIIALYEQRLHEYPDHPHNDRVLYQLARAYEHEQQREASQDALTRLAQQYPESPLLAEAHFRRGETLFVDRDYPSAGDAYQAVLALGDDTGFYEHALYKLGWSLFRQQRHEDSVDVLLVLLDRKAVDGRTEPERLAGGERERIEDTLRAVSLNFSYLGGPEAVTAYFRERGHRDDEDVIYARLAEEYMEKERYSDAAASFGAFVQAHPTRAEAPAMQLRVIETYRQGGFSSEVLAAKQEFAGRFDLHGPFWSDRSPAEHPEVVAALAQNITRLAQHHHARFQEDKSDAGHFAGAEHWYRRYLANFPDTDATQEMHFLYAELLFEAERFADAAREYEQAAYLYAPDERAAEAGYAALLAYDAHARTLDERGDARLRWERASLQSAGRFTEAFSEHPEAVGVLAHAMDRLFTLGDTREAALAATRLLERYPDAQPTQQLGAWVVIGHVAFDDGDYLHAERAYQQALASPVLEAERRPDMADRLAASVFRQAEVARDAGETDQAIVHFLRVPEGRFHASAQYDAADLLLAREDWTQAAQVLEGFRTRYPEHPLRLDATRKLAMAYGSAGQPDRAAGEYLRIASASDDPAEQREALLLAADLYRDAGDRGREVAVLGDYVERFPSPLDPAMDARQRLLEAHLASNDANQVRRWREAIIRADAQAGSARTERSRFLAGTASMALAEETLEAYRAVRLVEPLDRNLQRKRRLMEQSLEAFGRAGEYRIAEVTTAATFYTAEIYADFGRALMASERPRGLDELALEEYEILLEEQAFPFEEKAIELFEVNTARTSQGLYDQWIRKSFEQLALLLPVRYAKQERRESLVETLR</sequence>
<keyword evidence="4" id="KW-1185">Reference proteome</keyword>
<keyword evidence="2" id="KW-0732">Signal</keyword>
<dbReference type="EMBL" id="CP001339">
    <property type="protein sequence ID" value="ACL71639.1"/>
    <property type="molecule type" value="Genomic_DNA"/>
</dbReference>
<proteinExistence type="predicted"/>
<dbReference type="Pfam" id="PF13174">
    <property type="entry name" value="TPR_6"/>
    <property type="match status" value="2"/>
</dbReference>
<dbReference type="InterPro" id="IPR011990">
    <property type="entry name" value="TPR-like_helical_dom_sf"/>
</dbReference>
<organism evidence="3 4">
    <name type="scientific">Thioalkalivibrio sulfidiphilus (strain HL-EbGR7)</name>
    <dbReference type="NCBI Taxonomy" id="396588"/>
    <lineage>
        <taxon>Bacteria</taxon>
        <taxon>Pseudomonadati</taxon>
        <taxon>Pseudomonadota</taxon>
        <taxon>Gammaproteobacteria</taxon>
        <taxon>Chromatiales</taxon>
        <taxon>Ectothiorhodospiraceae</taxon>
        <taxon>Thioalkalivibrio</taxon>
    </lineage>
</organism>
<gene>
    <name evidence="3" type="ordered locus">Tgr7_0542</name>
</gene>
<name>B8GLN6_THISH</name>
<dbReference type="Gene3D" id="1.25.40.10">
    <property type="entry name" value="Tetratricopeptide repeat domain"/>
    <property type="match status" value="4"/>
</dbReference>
<evidence type="ECO:0000313" key="3">
    <source>
        <dbReference type="EMBL" id="ACL71639.1"/>
    </source>
</evidence>
<dbReference type="SUPFAM" id="SSF48452">
    <property type="entry name" value="TPR-like"/>
    <property type="match status" value="3"/>
</dbReference>
<dbReference type="eggNOG" id="COG4105">
    <property type="taxonomic scope" value="Bacteria"/>
</dbReference>